<dbReference type="FunFam" id="1.10.510.10:FF:000021">
    <property type="entry name" value="Serine/threonine protein kinase"/>
    <property type="match status" value="1"/>
</dbReference>
<feature type="binding site" evidence="7">
    <location>
        <position position="176"/>
    </location>
    <ligand>
        <name>ATP</name>
        <dbReference type="ChEBI" id="CHEBI:30616"/>
    </ligand>
</feature>
<evidence type="ECO:0000256" key="1">
    <source>
        <dbReference type="ARBA" id="ARBA00012513"/>
    </source>
</evidence>
<dbReference type="InterPro" id="IPR008271">
    <property type="entry name" value="Ser/Thr_kinase_AS"/>
</dbReference>
<gene>
    <name evidence="10" type="ORF">C5Y93_20405</name>
</gene>
<evidence type="ECO:0000256" key="6">
    <source>
        <dbReference type="ARBA" id="ARBA00022840"/>
    </source>
</evidence>
<sequence length="1060" mass="116732">MKLDDQVLDLLRQWEETILQGGTVEVASLASGDPRLAKQLRRHAVALQKLSWLDRDEPATEELRLPSTQALKSALLLREDLDLPTFQASLAKADIVEQAKLDELLKSHRVKSAYQLAGLLLEANLLTRFQLRAIAHGRTRGLRLGRYLILDKIGEGGMGQVFKARHNRMDREVAIKVLPRDAMTKQNGLERFYQEVQVAALLRHGNIVTAYDADEAEGLHFFVMEYVDGRDLSSIVQRQGPLSLAKAVNYVMQAAQGLEYAHETGLVHRDIKPANLLLSRDGVVKILDMGIARMQSDADTAGITQNGTIMGTIDFMAPEQAIDAKTVTPSADLYSLGCTLYYLLTARPPFEGDTMMAKLLAHREQSPPPLSVKRNDVPTDLEAIYQKCLAKQPADRYSSAAQLLQELQLVAPQLSDDASTMPYVVPASEIDTDSAGVLATLLNRPADTAPSVAVDLVPKTKPRTKSKQGASIYGGGVVVGLLMCGMLYFAAGMVLKLMTPDGTLIVEVDSDDFVAHIRGRELKLVNSQTQSTYSIQLLNPREKQTLPPGDYKLLPPSSSGVKTNVEHLKVVSDAPSTIKVSWEAAPVAAAIADSQNAAPAKPDYAKLEKGAWISLLTSQAEFDRLVADRSSPLAADERATFEDGVLTVQKATFYFPPIKTDNFLYRARISHNFGECVILKFRQANRAYSASWKPAESTLYFHEEQPNRSWLLNSSVPIDRPLPNFFEFAIASEGPTLRFYVDGKEVHHIERETPAGTRLSVGLSTSVDGHGQFKEIQLMTLGENLPSSNSPGPISDEMAAKRFVALGAAVQINHGIYATNASQFPSPPFTVTGVSLNGQENLTDDDLACFADCRSIEWINLYNAKVLTGQSLSYFKNCVNLRVVNLNTSPNIGSGLFHLADCKQIEELQLWSVKLSLDDILPVADRKFNRLNLGGTSVTDDWIPHFTQVESLDFLNFRYTRVSDKGMAHFEKCQKITDLSLGHTRVTDAGLACFRDCRDLQKLIIAESAISDASVDLLCSFSQLKSLQIQQTKITPAGVEKIRQALPKCEIVWDEGTIKP</sequence>
<dbReference type="InterPro" id="IPR000719">
    <property type="entry name" value="Prot_kinase_dom"/>
</dbReference>
<dbReference type="PANTHER" id="PTHR43289:SF6">
    <property type="entry name" value="SERINE_THREONINE-PROTEIN KINASE NEKL-3"/>
    <property type="match status" value="1"/>
</dbReference>
<dbReference type="Gene3D" id="1.10.510.10">
    <property type="entry name" value="Transferase(Phosphotransferase) domain 1"/>
    <property type="match status" value="1"/>
</dbReference>
<feature type="transmembrane region" description="Helical" evidence="8">
    <location>
        <begin position="472"/>
        <end position="495"/>
    </location>
</feature>
<keyword evidence="8" id="KW-1133">Transmembrane helix</keyword>
<keyword evidence="4 7" id="KW-0547">Nucleotide-binding</keyword>
<accession>A0A2S8GIQ0</accession>
<dbReference type="InterPro" id="IPR011009">
    <property type="entry name" value="Kinase-like_dom_sf"/>
</dbReference>
<dbReference type="EC" id="2.7.11.1" evidence="1"/>
<dbReference type="AlphaFoldDB" id="A0A2S8GIQ0"/>
<evidence type="ECO:0000256" key="2">
    <source>
        <dbReference type="ARBA" id="ARBA00022527"/>
    </source>
</evidence>
<keyword evidence="6 7" id="KW-0067">ATP-binding</keyword>
<keyword evidence="3" id="KW-0808">Transferase</keyword>
<dbReference type="InterPro" id="IPR032675">
    <property type="entry name" value="LRR_dom_sf"/>
</dbReference>
<organism evidence="10 11">
    <name type="scientific">Blastopirellula marina</name>
    <dbReference type="NCBI Taxonomy" id="124"/>
    <lineage>
        <taxon>Bacteria</taxon>
        <taxon>Pseudomonadati</taxon>
        <taxon>Planctomycetota</taxon>
        <taxon>Planctomycetia</taxon>
        <taxon>Pirellulales</taxon>
        <taxon>Pirellulaceae</taxon>
        <taxon>Blastopirellula</taxon>
    </lineage>
</organism>
<keyword evidence="8" id="KW-0472">Membrane</keyword>
<dbReference type="PROSITE" id="PS50011">
    <property type="entry name" value="PROTEIN_KINASE_DOM"/>
    <property type="match status" value="1"/>
</dbReference>
<name>A0A2S8GIQ0_9BACT</name>
<dbReference type="InterPro" id="IPR026906">
    <property type="entry name" value="LRR_5"/>
</dbReference>
<dbReference type="GO" id="GO:0005524">
    <property type="term" value="F:ATP binding"/>
    <property type="evidence" value="ECO:0007669"/>
    <property type="project" value="UniProtKB-UniRule"/>
</dbReference>
<evidence type="ECO:0000256" key="3">
    <source>
        <dbReference type="ARBA" id="ARBA00022679"/>
    </source>
</evidence>
<dbReference type="Pfam" id="PF13306">
    <property type="entry name" value="LRR_5"/>
    <property type="match status" value="2"/>
</dbReference>
<evidence type="ECO:0000313" key="11">
    <source>
        <dbReference type="Proteomes" id="UP000237819"/>
    </source>
</evidence>
<dbReference type="CDD" id="cd14014">
    <property type="entry name" value="STKc_PknB_like"/>
    <property type="match status" value="1"/>
</dbReference>
<evidence type="ECO:0000256" key="4">
    <source>
        <dbReference type="ARBA" id="ARBA00022741"/>
    </source>
</evidence>
<evidence type="ECO:0000256" key="5">
    <source>
        <dbReference type="ARBA" id="ARBA00022777"/>
    </source>
</evidence>
<comment type="caution">
    <text evidence="10">The sequence shown here is derived from an EMBL/GenBank/DDBJ whole genome shotgun (WGS) entry which is preliminary data.</text>
</comment>
<reference evidence="10 11" key="1">
    <citation type="submission" date="2018-02" db="EMBL/GenBank/DDBJ databases">
        <title>Comparative genomes isolates from brazilian mangrove.</title>
        <authorList>
            <person name="Araujo J.E."/>
            <person name="Taketani R.G."/>
            <person name="Silva M.C.P."/>
            <person name="Loureco M.V."/>
            <person name="Andreote F.D."/>
        </authorList>
    </citation>
    <scope>NUCLEOTIDE SEQUENCE [LARGE SCALE GENOMIC DNA]</scope>
    <source>
        <strain evidence="10 11">Nap-Phe MGV</strain>
    </source>
</reference>
<proteinExistence type="predicted"/>
<dbReference type="SUPFAM" id="SSF52047">
    <property type="entry name" value="RNI-like"/>
    <property type="match status" value="1"/>
</dbReference>
<dbReference type="RefSeq" id="WP_105337294.1">
    <property type="nucleotide sequence ID" value="NZ_PUHZ01000020.1"/>
</dbReference>
<dbReference type="PANTHER" id="PTHR43289">
    <property type="entry name" value="MITOGEN-ACTIVATED PROTEIN KINASE KINASE KINASE 20-RELATED"/>
    <property type="match status" value="1"/>
</dbReference>
<keyword evidence="5" id="KW-0418">Kinase</keyword>
<dbReference type="PROSITE" id="PS00107">
    <property type="entry name" value="PROTEIN_KINASE_ATP"/>
    <property type="match status" value="1"/>
</dbReference>
<dbReference type="Pfam" id="PF00069">
    <property type="entry name" value="Pkinase"/>
    <property type="match status" value="1"/>
</dbReference>
<keyword evidence="2" id="KW-0723">Serine/threonine-protein kinase</keyword>
<dbReference type="SUPFAM" id="SSF56112">
    <property type="entry name" value="Protein kinase-like (PK-like)"/>
    <property type="match status" value="1"/>
</dbReference>
<evidence type="ECO:0000256" key="7">
    <source>
        <dbReference type="PROSITE-ProRule" id="PRU10141"/>
    </source>
</evidence>
<evidence type="ECO:0000256" key="8">
    <source>
        <dbReference type="SAM" id="Phobius"/>
    </source>
</evidence>
<dbReference type="GO" id="GO:0004674">
    <property type="term" value="F:protein serine/threonine kinase activity"/>
    <property type="evidence" value="ECO:0007669"/>
    <property type="project" value="UniProtKB-KW"/>
</dbReference>
<evidence type="ECO:0000259" key="9">
    <source>
        <dbReference type="PROSITE" id="PS50011"/>
    </source>
</evidence>
<dbReference type="Proteomes" id="UP000237819">
    <property type="component" value="Unassembled WGS sequence"/>
</dbReference>
<feature type="domain" description="Protein kinase" evidence="9">
    <location>
        <begin position="147"/>
        <end position="424"/>
    </location>
</feature>
<protein>
    <recommendedName>
        <fullName evidence="1">non-specific serine/threonine protein kinase</fullName>
        <ecNumber evidence="1">2.7.11.1</ecNumber>
    </recommendedName>
</protein>
<dbReference type="SMART" id="SM00220">
    <property type="entry name" value="S_TKc"/>
    <property type="match status" value="1"/>
</dbReference>
<dbReference type="EMBL" id="PUHZ01000020">
    <property type="protein sequence ID" value="PQO44325.1"/>
    <property type="molecule type" value="Genomic_DNA"/>
</dbReference>
<dbReference type="OrthoDB" id="6111975at2"/>
<dbReference type="InterPro" id="IPR017441">
    <property type="entry name" value="Protein_kinase_ATP_BS"/>
</dbReference>
<evidence type="ECO:0000313" key="10">
    <source>
        <dbReference type="EMBL" id="PQO44325.1"/>
    </source>
</evidence>
<keyword evidence="8" id="KW-0812">Transmembrane</keyword>
<dbReference type="Gene3D" id="3.30.200.20">
    <property type="entry name" value="Phosphorylase Kinase, domain 1"/>
    <property type="match status" value="1"/>
</dbReference>
<dbReference type="Gene3D" id="3.80.10.10">
    <property type="entry name" value="Ribonuclease Inhibitor"/>
    <property type="match status" value="2"/>
</dbReference>
<dbReference type="PROSITE" id="PS00108">
    <property type="entry name" value="PROTEIN_KINASE_ST"/>
    <property type="match status" value="1"/>
</dbReference>